<dbReference type="EMBL" id="JAUEPT010000008">
    <property type="protein sequence ID" value="KAK0449223.1"/>
    <property type="molecule type" value="Genomic_DNA"/>
</dbReference>
<dbReference type="AlphaFoldDB" id="A0AA39MWX1"/>
<protein>
    <submittedName>
        <fullName evidence="2">Uncharacterized protein</fullName>
    </submittedName>
</protein>
<name>A0AA39MWX1_9AGAR</name>
<comment type="caution">
    <text evidence="2">The sequence shown here is derived from an EMBL/GenBank/DDBJ whole genome shotgun (WGS) entry which is preliminary data.</text>
</comment>
<accession>A0AA39MWX1</accession>
<evidence type="ECO:0000313" key="3">
    <source>
        <dbReference type="Proteomes" id="UP001175226"/>
    </source>
</evidence>
<dbReference type="Proteomes" id="UP001175226">
    <property type="component" value="Unassembled WGS sequence"/>
</dbReference>
<keyword evidence="3" id="KW-1185">Reference proteome</keyword>
<proteinExistence type="predicted"/>
<sequence length="165" mass="17652">MISLNQVVAMSGFTSGTAAIWGSSSISIGSSTGEGGRGESIISMGDDQRRDELGRSSVSLSLDIEITSTGATRLAGLSSATVAARFPRLVTLSPFVPVQRPHFHDSRLFSRSGISRNVALRMLVRRSWVRGGLWLAMMVGRLALRTCYQIGSVHGMCALTLHTGR</sequence>
<evidence type="ECO:0000256" key="1">
    <source>
        <dbReference type="SAM" id="MobiDB-lite"/>
    </source>
</evidence>
<feature type="region of interest" description="Disordered" evidence="1">
    <location>
        <begin position="29"/>
        <end position="50"/>
    </location>
</feature>
<reference evidence="2" key="1">
    <citation type="submission" date="2023-06" db="EMBL/GenBank/DDBJ databases">
        <authorList>
            <consortium name="Lawrence Berkeley National Laboratory"/>
            <person name="Ahrendt S."/>
            <person name="Sahu N."/>
            <person name="Indic B."/>
            <person name="Wong-Bajracharya J."/>
            <person name="Merenyi Z."/>
            <person name="Ke H.-M."/>
            <person name="Monk M."/>
            <person name="Kocsube S."/>
            <person name="Drula E."/>
            <person name="Lipzen A."/>
            <person name="Balint B."/>
            <person name="Henrissat B."/>
            <person name="Andreopoulos B."/>
            <person name="Martin F.M."/>
            <person name="Harder C.B."/>
            <person name="Rigling D."/>
            <person name="Ford K.L."/>
            <person name="Foster G.D."/>
            <person name="Pangilinan J."/>
            <person name="Papanicolaou A."/>
            <person name="Barry K."/>
            <person name="LaButti K."/>
            <person name="Viragh M."/>
            <person name="Koriabine M."/>
            <person name="Yan M."/>
            <person name="Riley R."/>
            <person name="Champramary S."/>
            <person name="Plett K.L."/>
            <person name="Tsai I.J."/>
            <person name="Slot J."/>
            <person name="Sipos G."/>
            <person name="Plett J."/>
            <person name="Nagy L.G."/>
            <person name="Grigoriev I.V."/>
        </authorList>
    </citation>
    <scope>NUCLEOTIDE SEQUENCE</scope>
    <source>
        <strain evidence="2">FPL87.14</strain>
    </source>
</reference>
<gene>
    <name evidence="2" type="ORF">EV421DRAFT_1399492</name>
</gene>
<evidence type="ECO:0000313" key="2">
    <source>
        <dbReference type="EMBL" id="KAK0449223.1"/>
    </source>
</evidence>
<organism evidence="2 3">
    <name type="scientific">Armillaria borealis</name>
    <dbReference type="NCBI Taxonomy" id="47425"/>
    <lineage>
        <taxon>Eukaryota</taxon>
        <taxon>Fungi</taxon>
        <taxon>Dikarya</taxon>
        <taxon>Basidiomycota</taxon>
        <taxon>Agaricomycotina</taxon>
        <taxon>Agaricomycetes</taxon>
        <taxon>Agaricomycetidae</taxon>
        <taxon>Agaricales</taxon>
        <taxon>Marasmiineae</taxon>
        <taxon>Physalacriaceae</taxon>
        <taxon>Armillaria</taxon>
    </lineage>
</organism>